<dbReference type="NCBIfam" id="TIGR04131">
    <property type="entry name" value="Bac_Flav_CTERM"/>
    <property type="match status" value="1"/>
</dbReference>
<dbReference type="RefSeq" id="WP_096355001.1">
    <property type="nucleotide sequence ID" value="NZ_AP017313.1"/>
</dbReference>
<organism evidence="1 2">
    <name type="scientific">Mucilaginibacter gotjawali</name>
    <dbReference type="NCBI Taxonomy" id="1550579"/>
    <lineage>
        <taxon>Bacteria</taxon>
        <taxon>Pseudomonadati</taxon>
        <taxon>Bacteroidota</taxon>
        <taxon>Sphingobacteriia</taxon>
        <taxon>Sphingobacteriales</taxon>
        <taxon>Sphingobacteriaceae</taxon>
        <taxon>Mucilaginibacter</taxon>
    </lineage>
</organism>
<evidence type="ECO:0000313" key="2">
    <source>
        <dbReference type="Proteomes" id="UP000218263"/>
    </source>
</evidence>
<reference evidence="1 2" key="1">
    <citation type="submission" date="2015-12" db="EMBL/GenBank/DDBJ databases">
        <title>Genome sequence of Mucilaginibacter gotjawali.</title>
        <authorList>
            <person name="Lee J.S."/>
            <person name="Lee K.C."/>
            <person name="Kim K.K."/>
            <person name="Lee B.W."/>
        </authorList>
    </citation>
    <scope>NUCLEOTIDE SEQUENCE [LARGE SCALE GENOMIC DNA]</scope>
    <source>
        <strain evidence="1 2">SA3-7</strain>
    </source>
</reference>
<proteinExistence type="predicted"/>
<dbReference type="AlphaFoldDB" id="A0A0X8X627"/>
<keyword evidence="2" id="KW-1185">Reference proteome</keyword>
<dbReference type="InterPro" id="IPR044023">
    <property type="entry name" value="Ig_7"/>
</dbReference>
<evidence type="ECO:0000313" key="1">
    <source>
        <dbReference type="EMBL" id="BAU56294.1"/>
    </source>
</evidence>
<sequence length="1160" mass="122870">MLHKKFLLFFLLFLFSLRAFSAVFVVTSNADSGPGTLRDALMQAAANGSAAQDVIQFKLVDVSVAGRTITLITQLPDLSSNLLIDGTTQPGAPFGATNSRVEVSTPVNNDPFTTFNLLGINNVEIDGLYIYDYSYANSTWADLKTRYAFNIANSTNITIGAPGKGNLIRGFKDRVVNGNGVDFLNIQGNVIGLTPEDSATETGDNMPSGGISLYHCNNINIGGAGSAGNIFFIGIEINFAQNSTGNVLSIKSNNFGVFQDGVTTSFEYQLVSYVRVNTDFLNQFGFTASDAQKCATAQLDIENNTSGNFETVFSINALKGGINFYSNYLGLAGDGTTSLNSAQSRANEGLPVGISNCQAQVNFGTGDAAQANYLGDCFSAIAAANSPNIFIRKNVFNCISTGAYFNDAAAGVLPVVALNKTNTVGNQTTLSGTSNPGALIDVYSSESCTYANCSIRNYIETVTADNTGKWQANILNFSGIFYVSATVNNVTSEYKTFQIDATNVVVKNLRCTNIATISGLIVPTGLTYYWVDENGNIISHSLDLTVSKPGKYQLVLGGGCIVSEQFRVDDDRVIIYDNGLVKTDISCGTSNGSIKNLFVYDPLSEISTYVWKDGSGSVVGHTLEVAGLTAGDYTLTVNTSDGCVTTYGPVTLKNVSGPNIDQSNPNIQSTNCGQSTGSITNLVVTGTGTLKYTWWNSQQQTVGTTKDLLGQPAGTYKLEVMDDSQCGPVYSSDITIPETNGITLDETKATPGVASCSNNNGSITGIIVTGATKYIWTDAAGHSIITVDPDLLNVAPGDYTLTTSNTSGCSKTSQTYHVGQDPPTQYPVYAATIVPACFGKNNGSVSVATDLLVSSARWIDSQGLPKGGSSAQLTDVPAGTYQLFVTDKNGCENLYNSYTVTTIPQLQILPGSEKIVDDQCTLHTGVITNVQVSGGLQPYAWSWLDANKKIVSSTPDLSGVGAGVYTLIVNDASGCGLVSAAYTVQNQTDNIPAPAVSNLQLCSAGDALLQVSNPSAVYTYRLYDAQTGSTPMDEQANGNFKITVKSNTTYYVSQVSGDCESPRSAVQVSVGISAVDIANAFTPNGDGINDYWTINGIASYPSAIVQVFTRNGQKVFESIGYPKPFDGTYSGKQLPEGVYYYIINLKSNCNLLSGSLTIIR</sequence>
<protein>
    <submittedName>
        <fullName evidence="1">Uncharacterized protein</fullName>
    </submittedName>
</protein>
<name>A0A0X8X627_9SPHI</name>
<dbReference type="Pfam" id="PF19081">
    <property type="entry name" value="Ig_7"/>
    <property type="match status" value="1"/>
</dbReference>
<dbReference type="InterPro" id="IPR026341">
    <property type="entry name" value="T9SS_type_B"/>
</dbReference>
<dbReference type="EMBL" id="AP017313">
    <property type="protein sequence ID" value="BAU56294.1"/>
    <property type="molecule type" value="Genomic_DNA"/>
</dbReference>
<dbReference type="OrthoDB" id="635358at2"/>
<gene>
    <name evidence="1" type="ORF">MgSA37_04491</name>
</gene>
<dbReference type="Pfam" id="PF13585">
    <property type="entry name" value="CHU_C"/>
    <property type="match status" value="1"/>
</dbReference>
<dbReference type="Proteomes" id="UP000218263">
    <property type="component" value="Chromosome"/>
</dbReference>
<accession>A0A0X8X627</accession>
<dbReference type="KEGG" id="mgot:MgSA37_04491"/>